<proteinExistence type="predicted"/>
<dbReference type="Proteomes" id="UP000823674">
    <property type="component" value="Chromosome A02"/>
</dbReference>
<feature type="region of interest" description="Disordered" evidence="1">
    <location>
        <begin position="1"/>
        <end position="21"/>
    </location>
</feature>
<reference evidence="2 3" key="1">
    <citation type="submission" date="2021-03" db="EMBL/GenBank/DDBJ databases">
        <authorList>
            <person name="King G.J."/>
            <person name="Bancroft I."/>
            <person name="Baten A."/>
            <person name="Bloomfield J."/>
            <person name="Borpatragohain P."/>
            <person name="He Z."/>
            <person name="Irish N."/>
            <person name="Irwin J."/>
            <person name="Liu K."/>
            <person name="Mauleon R.P."/>
            <person name="Moore J."/>
            <person name="Morris R."/>
            <person name="Ostergaard L."/>
            <person name="Wang B."/>
            <person name="Wells R."/>
        </authorList>
    </citation>
    <scope>NUCLEOTIDE SEQUENCE [LARGE SCALE GENOMIC DNA]</scope>
    <source>
        <strain evidence="2">R-o-18</strain>
        <tissue evidence="2">Leaf</tissue>
    </source>
</reference>
<protein>
    <submittedName>
        <fullName evidence="2">Uncharacterized protein</fullName>
    </submittedName>
</protein>
<evidence type="ECO:0000256" key="1">
    <source>
        <dbReference type="SAM" id="MobiDB-lite"/>
    </source>
</evidence>
<accession>A0ABQ7NEZ1</accession>
<dbReference type="EMBL" id="JADBGQ010000002">
    <property type="protein sequence ID" value="KAG5409462.1"/>
    <property type="molecule type" value="Genomic_DNA"/>
</dbReference>
<comment type="caution">
    <text evidence="2">The sequence shown here is derived from an EMBL/GenBank/DDBJ whole genome shotgun (WGS) entry which is preliminary data.</text>
</comment>
<feature type="non-terminal residue" evidence="2">
    <location>
        <position position="63"/>
    </location>
</feature>
<sequence length="63" mass="7311">MAEANDGRKSSFAGLRKKKKKHLMNKESLDAAEDLDGKMCSLFEAYITYIAEEIYLQHQQRYP</sequence>
<evidence type="ECO:0000313" key="3">
    <source>
        <dbReference type="Proteomes" id="UP000823674"/>
    </source>
</evidence>
<keyword evidence="3" id="KW-1185">Reference proteome</keyword>
<organism evidence="2 3">
    <name type="scientific">Brassica rapa subsp. trilocularis</name>
    <dbReference type="NCBI Taxonomy" id="1813537"/>
    <lineage>
        <taxon>Eukaryota</taxon>
        <taxon>Viridiplantae</taxon>
        <taxon>Streptophyta</taxon>
        <taxon>Embryophyta</taxon>
        <taxon>Tracheophyta</taxon>
        <taxon>Spermatophyta</taxon>
        <taxon>Magnoliopsida</taxon>
        <taxon>eudicotyledons</taxon>
        <taxon>Gunneridae</taxon>
        <taxon>Pentapetalae</taxon>
        <taxon>rosids</taxon>
        <taxon>malvids</taxon>
        <taxon>Brassicales</taxon>
        <taxon>Brassicaceae</taxon>
        <taxon>Brassiceae</taxon>
        <taxon>Brassica</taxon>
    </lineage>
</organism>
<gene>
    <name evidence="2" type="primary">A02g502620.1_BraROA</name>
    <name evidence="2" type="ORF">IGI04_005781</name>
</gene>
<name>A0ABQ7NEZ1_BRACM</name>
<evidence type="ECO:0000313" key="2">
    <source>
        <dbReference type="EMBL" id="KAG5409462.1"/>
    </source>
</evidence>